<organism evidence="2 3">
    <name type="scientific">Halobacterium phage ChaoS9</name>
    <dbReference type="NCBI Taxonomy" id="2847105"/>
    <lineage>
        <taxon>Viruses</taxon>
        <taxon>Duplodnaviria</taxon>
        <taxon>Heunggongvirae</taxon>
        <taxon>Uroviricota</taxon>
        <taxon>Caudoviricetes</taxon>
        <taxon>Vertoviridae</taxon>
        <taxon>Chaovirus</taxon>
        <taxon>Chaovirus bigenum</taxon>
        <taxon>Chaovirus ChaoS9</taxon>
    </lineage>
</organism>
<protein>
    <submittedName>
        <fullName evidence="2">Transmembrane domain protein</fullName>
    </submittedName>
</protein>
<name>A0A481V7A3_9CAUD</name>
<keyword evidence="1" id="KW-0472">Membrane</keyword>
<evidence type="ECO:0000256" key="1">
    <source>
        <dbReference type="SAM" id="Phobius"/>
    </source>
</evidence>
<reference evidence="3" key="1">
    <citation type="journal article" date="2019" name="Genes (Basel)">
        <title>Halobacterium salinarum virus ChaoS9, a Novel Halovirus Related to PhiH1 and PhiCh1.</title>
        <authorList>
            <person name="Dyall-Smith M."/>
            <person name="Palm P."/>
            <person name="Wanner G."/>
            <person name="Witte A."/>
            <person name="Oesterhelt D."/>
            <person name="Pfeiffer F."/>
        </authorList>
    </citation>
    <scope>NUCLEOTIDE SEQUENCE [LARGE SCALE GENOMIC DNA]</scope>
</reference>
<proteinExistence type="predicted"/>
<keyword evidence="1" id="KW-1133">Transmembrane helix</keyword>
<dbReference type="EMBL" id="MK310226">
    <property type="protein sequence ID" value="QBI90062.1"/>
    <property type="molecule type" value="Genomic_DNA"/>
</dbReference>
<gene>
    <name evidence="2" type="ORF">ChaoS9_285</name>
</gene>
<evidence type="ECO:0000313" key="3">
    <source>
        <dbReference type="Proteomes" id="UP000294095"/>
    </source>
</evidence>
<accession>A0A481V7A3</accession>
<keyword evidence="3" id="KW-1185">Reference proteome</keyword>
<feature type="transmembrane region" description="Helical" evidence="1">
    <location>
        <begin position="32"/>
        <end position="48"/>
    </location>
</feature>
<sequence>MREWHQRTVGWAIASAPSVAYGLDFWGFRPTVLMYLLLVLALLLDIGARMEDADA</sequence>
<dbReference type="Proteomes" id="UP000294095">
    <property type="component" value="Segment"/>
</dbReference>
<evidence type="ECO:0000313" key="2">
    <source>
        <dbReference type="EMBL" id="QBI90062.1"/>
    </source>
</evidence>
<keyword evidence="1 2" id="KW-0812">Transmembrane</keyword>